<protein>
    <submittedName>
        <fullName evidence="1">Uncharacterized protein</fullName>
    </submittedName>
</protein>
<gene>
    <name evidence="1" type="ORF">PI499_10320</name>
</gene>
<comment type="caution">
    <text evidence="1">The sequence shown here is derived from an EMBL/GenBank/DDBJ whole genome shotgun (WGS) entry which is preliminary data.</text>
</comment>
<organism evidence="1 2">
    <name type="scientific">Pseudomonas fragi</name>
    <dbReference type="NCBI Taxonomy" id="296"/>
    <lineage>
        <taxon>Bacteria</taxon>
        <taxon>Pseudomonadati</taxon>
        <taxon>Pseudomonadota</taxon>
        <taxon>Gammaproteobacteria</taxon>
        <taxon>Pseudomonadales</taxon>
        <taxon>Pseudomonadaceae</taxon>
        <taxon>Pseudomonas</taxon>
    </lineage>
</organism>
<evidence type="ECO:0000313" key="1">
    <source>
        <dbReference type="EMBL" id="MDA7022277.1"/>
    </source>
</evidence>
<dbReference type="Proteomes" id="UP001212337">
    <property type="component" value="Unassembled WGS sequence"/>
</dbReference>
<dbReference type="RefSeq" id="WP_271350704.1">
    <property type="nucleotide sequence ID" value="NZ_JAQJVI010000010.1"/>
</dbReference>
<keyword evidence="2" id="KW-1185">Reference proteome</keyword>
<accession>A0ABT4WQE9</accession>
<proteinExistence type="predicted"/>
<name>A0ABT4WQE9_PSEFR</name>
<evidence type="ECO:0000313" key="2">
    <source>
        <dbReference type="Proteomes" id="UP001212337"/>
    </source>
</evidence>
<dbReference type="EMBL" id="JAQJVI010000010">
    <property type="protein sequence ID" value="MDA7022277.1"/>
    <property type="molecule type" value="Genomic_DNA"/>
</dbReference>
<reference evidence="1 2" key="1">
    <citation type="submission" date="2023-01" db="EMBL/GenBank/DDBJ databases">
        <title>Effects of deletion of Siderophore biosynthase gene in Pseudomonas fragi on quorum sensing and spoliage ability.</title>
        <authorList>
            <person name="Cui F."/>
            <person name="Wang D."/>
            <person name="Liu J."/>
            <person name="Wang Q."/>
            <person name="Li T."/>
            <person name="Li J."/>
        </authorList>
    </citation>
    <scope>NUCLEOTIDE SEQUENCE [LARGE SCALE GENOMIC DNA]</scope>
    <source>
        <strain evidence="1 2">MS-10</strain>
    </source>
</reference>
<sequence length="314" mass="35334">MPQERYTLDILKQAFTVEVDRTVFDSKSFTAFLSDGNSPLKTREERKNAQVHVPLTELDLELNGHAKRIFSEMRNLFENGKIRFELPSGESVTIAELRKAAKISREPEQSLLQGFESCAQKQFGRSYSVLISEAQKSMITRFQEAFDNTVPLPPMQMTPEEHVTMRENFTHYPIWTSPVNLCEFRELADQGHVYSQYLAGVLLATVAGEFSADCVKYLVAAYQNKVPDAMAVLAEFCFMHRDYLGAAQCALLSVDGGHGDSKRLIQKSYGIMGMQVYQTANGMMFGSQVLTKALHESGFGPVIERVYKDAGEIR</sequence>